<dbReference type="RefSeq" id="WP_106646364.1">
    <property type="nucleotide sequence ID" value="NZ_BMGO01000002.1"/>
</dbReference>
<dbReference type="EMBL" id="CP025120">
    <property type="protein sequence ID" value="AUD78496.1"/>
    <property type="molecule type" value="Genomic_DNA"/>
</dbReference>
<sequence>MTKTVKYSLLVLLWLFSQLANASVGNQELKQFFQSKLDRINHFMQENHDNALQNPSILMTFVNTDLLTVWSAKNTIRAMFGAQRWSELTKDQESQLIAAYEQTMRRYLYEVMRQYQGQTATVDSIRLNDKQNKGWLRVVLDSPSLPDLSIDLKIYKEDSAWTIYDFSFQGISFVKMKQNYFQSTFDEKGFEGVLADLNRKNQEFNEKLKVAKK</sequence>
<protein>
    <submittedName>
        <fullName evidence="1">Toluene tolerance protein</fullName>
    </submittedName>
</protein>
<proteinExistence type="predicted"/>
<dbReference type="AlphaFoldDB" id="A0A2K9ADM3"/>
<keyword evidence="2" id="KW-1185">Reference proteome</keyword>
<accession>A0A2K9ADM3</accession>
<dbReference type="Pfam" id="PF05494">
    <property type="entry name" value="MlaC"/>
    <property type="match status" value="1"/>
</dbReference>
<dbReference type="Proteomes" id="UP000232693">
    <property type="component" value="Chromosome"/>
</dbReference>
<evidence type="ECO:0000313" key="2">
    <source>
        <dbReference type="Proteomes" id="UP000232693"/>
    </source>
</evidence>
<dbReference type="InterPro" id="IPR008869">
    <property type="entry name" value="MlaC/ttg2D"/>
</dbReference>
<gene>
    <name evidence="1" type="ORF">CW740_04200</name>
</gene>
<dbReference type="Gene3D" id="3.10.450.710">
    <property type="entry name" value="Tgt2/MlaC"/>
    <property type="match status" value="1"/>
</dbReference>
<dbReference type="PANTHER" id="PTHR36573">
    <property type="entry name" value="INTERMEMBRANE PHOSPHOLIPID TRANSPORT SYSTEM BINDING PROTEIN MLAC"/>
    <property type="match status" value="1"/>
</dbReference>
<dbReference type="PANTHER" id="PTHR36573:SF1">
    <property type="entry name" value="INTERMEMBRANE PHOSPHOLIPID TRANSPORT SYSTEM BINDING PROTEIN MLAC"/>
    <property type="match status" value="1"/>
</dbReference>
<dbReference type="InterPro" id="IPR042245">
    <property type="entry name" value="Tgt2/MlaC_sf"/>
</dbReference>
<evidence type="ECO:0000313" key="1">
    <source>
        <dbReference type="EMBL" id="AUD78496.1"/>
    </source>
</evidence>
<dbReference type="KEGG" id="kpd:CW740_04200"/>
<dbReference type="OrthoDB" id="9787053at2"/>
<reference evidence="1 2" key="1">
    <citation type="submission" date="2017-12" db="EMBL/GenBank/DDBJ databases">
        <title>Kangiella profundi FT102 completed genome.</title>
        <authorList>
            <person name="Xu J."/>
            <person name="Wang J."/>
            <person name="Lu Y."/>
        </authorList>
    </citation>
    <scope>NUCLEOTIDE SEQUENCE [LARGE SCALE GENOMIC DNA]</scope>
    <source>
        <strain evidence="1 2">FT102</strain>
    </source>
</reference>
<organism evidence="1 2">
    <name type="scientific">Kangiella profundi</name>
    <dbReference type="NCBI Taxonomy" id="1561924"/>
    <lineage>
        <taxon>Bacteria</taxon>
        <taxon>Pseudomonadati</taxon>
        <taxon>Pseudomonadota</taxon>
        <taxon>Gammaproteobacteria</taxon>
        <taxon>Kangiellales</taxon>
        <taxon>Kangiellaceae</taxon>
        <taxon>Kangiella</taxon>
    </lineage>
</organism>
<name>A0A2K9ADM3_9GAMM</name>